<reference evidence="3" key="1">
    <citation type="submission" date="2021-11" db="EMBL/GenBank/DDBJ databases">
        <title>Description of novel Flavobacterium species.</title>
        <authorList>
            <person name="Saticioglu I.B."/>
            <person name="Ay H."/>
            <person name="Altun S."/>
            <person name="Duman M."/>
        </authorList>
    </citation>
    <scope>NUCLEOTIDE SEQUENCE</scope>
    <source>
        <strain evidence="3">F-65</strain>
    </source>
</reference>
<dbReference type="RefSeq" id="WP_229990560.1">
    <property type="nucleotide sequence ID" value="NZ_JAJJMO010000001.1"/>
</dbReference>
<comment type="caution">
    <text evidence="3">The sequence shown here is derived from an EMBL/GenBank/DDBJ whole genome shotgun (WGS) entry which is preliminary data.</text>
</comment>
<feature type="coiled-coil region" evidence="1">
    <location>
        <begin position="378"/>
        <end position="405"/>
    </location>
</feature>
<organism evidence="3 4">
    <name type="scientific">Flavobacterium pisciphilum</name>
    <dbReference type="NCBI Taxonomy" id="2893755"/>
    <lineage>
        <taxon>Bacteria</taxon>
        <taxon>Pseudomonadati</taxon>
        <taxon>Bacteroidota</taxon>
        <taxon>Flavobacteriia</taxon>
        <taxon>Flavobacteriales</taxon>
        <taxon>Flavobacteriaceae</taxon>
        <taxon>Flavobacterium</taxon>
    </lineage>
</organism>
<evidence type="ECO:0000256" key="2">
    <source>
        <dbReference type="SAM" id="SignalP"/>
    </source>
</evidence>
<sequence length="406" mass="44523">MKLTFTLLFFGIFILSSSTLNAQISTSIGGAGSILPNSLTSNTNVGIGTTNPTATLEVNGVVKASSISLSSDLSDGQVFISTSERNKKSLIFDGGRIIGGTSQPYRMFKFFDFPQSNLDPKSYFYFGLDDRNDFGRYRFIAETGGTTQMIMLNKRQEELMKIYEDGNDSVYMQFGKANSRVVIGGYSNHPNSLGHKLFVQDGSAKIEGNILTDSNVGIGTSSPNSQLVILKNNDAISLNAGIVSGLGFNRNVLDGAIFNTLKSAWQFSARDEMFTLEGYNGANHDLFTVLKNGNIGIGTTNPASKLTVAGDINAREVRVTVNAGADFVFEHDYNLPSLTSLDNFIKENKHLPEIASAEEMQKNGINLSELNIKFLQKIEELTLYLIQQNKDMEELKAQMKMILKNK</sequence>
<dbReference type="EMBL" id="JAJJMO010000001">
    <property type="protein sequence ID" value="MCC9073649.1"/>
    <property type="molecule type" value="Genomic_DNA"/>
</dbReference>
<feature type="chain" id="PRO_5047292237" description="Chaperone of endosialidase" evidence="2">
    <location>
        <begin position="23"/>
        <end position="406"/>
    </location>
</feature>
<keyword evidence="4" id="KW-1185">Reference proteome</keyword>
<evidence type="ECO:0000256" key="1">
    <source>
        <dbReference type="SAM" id="Coils"/>
    </source>
</evidence>
<accession>A0ABS8MXZ5</accession>
<name>A0ABS8MXZ5_9FLAO</name>
<dbReference type="Proteomes" id="UP001430919">
    <property type="component" value="Unassembled WGS sequence"/>
</dbReference>
<keyword evidence="1" id="KW-0175">Coiled coil</keyword>
<protein>
    <recommendedName>
        <fullName evidence="5">Chaperone of endosialidase</fullName>
    </recommendedName>
</protein>
<feature type="signal peptide" evidence="2">
    <location>
        <begin position="1"/>
        <end position="22"/>
    </location>
</feature>
<evidence type="ECO:0008006" key="5">
    <source>
        <dbReference type="Google" id="ProtNLM"/>
    </source>
</evidence>
<proteinExistence type="predicted"/>
<keyword evidence="2" id="KW-0732">Signal</keyword>
<evidence type="ECO:0000313" key="3">
    <source>
        <dbReference type="EMBL" id="MCC9073649.1"/>
    </source>
</evidence>
<evidence type="ECO:0000313" key="4">
    <source>
        <dbReference type="Proteomes" id="UP001430919"/>
    </source>
</evidence>
<gene>
    <name evidence="3" type="ORF">LNQ49_18885</name>
</gene>